<evidence type="ECO:0000256" key="1">
    <source>
        <dbReference type="SAM" id="Phobius"/>
    </source>
</evidence>
<comment type="caution">
    <text evidence="2">The sequence shown here is derived from an EMBL/GenBank/DDBJ whole genome shotgun (WGS) entry which is preliminary data.</text>
</comment>
<feature type="transmembrane region" description="Helical" evidence="1">
    <location>
        <begin position="65"/>
        <end position="87"/>
    </location>
</feature>
<reference evidence="2" key="2">
    <citation type="journal article" date="2022" name="Hortic Res">
        <title>The genome of Dioscorea zingiberensis sheds light on the biosynthesis, origin and evolution of the medicinally important diosgenin saponins.</title>
        <authorList>
            <person name="Li Y."/>
            <person name="Tan C."/>
            <person name="Li Z."/>
            <person name="Guo J."/>
            <person name="Li S."/>
            <person name="Chen X."/>
            <person name="Wang C."/>
            <person name="Dai X."/>
            <person name="Yang H."/>
            <person name="Song W."/>
            <person name="Hou L."/>
            <person name="Xu J."/>
            <person name="Tong Z."/>
            <person name="Xu A."/>
            <person name="Yuan X."/>
            <person name="Wang W."/>
            <person name="Yang Q."/>
            <person name="Chen L."/>
            <person name="Sun Z."/>
            <person name="Wang K."/>
            <person name="Pan B."/>
            <person name="Chen J."/>
            <person name="Bao Y."/>
            <person name="Liu F."/>
            <person name="Qi X."/>
            <person name="Gang D.R."/>
            <person name="Wen J."/>
            <person name="Li J."/>
        </authorList>
    </citation>
    <scope>NUCLEOTIDE SEQUENCE</scope>
    <source>
        <strain evidence="2">Dzin_1.0</strain>
    </source>
</reference>
<evidence type="ECO:0000313" key="3">
    <source>
        <dbReference type="Proteomes" id="UP001085076"/>
    </source>
</evidence>
<evidence type="ECO:0000313" key="2">
    <source>
        <dbReference type="EMBL" id="KAJ0967477.1"/>
    </source>
</evidence>
<feature type="transmembrane region" description="Helical" evidence="1">
    <location>
        <begin position="34"/>
        <end position="53"/>
    </location>
</feature>
<accession>A0A9D5C6C8</accession>
<proteinExistence type="predicted"/>
<dbReference type="Proteomes" id="UP001085076">
    <property type="component" value="Miscellaneous, Linkage group lg07"/>
</dbReference>
<dbReference type="EMBL" id="JAGGNH010000007">
    <property type="protein sequence ID" value="KAJ0967477.1"/>
    <property type="molecule type" value="Genomic_DNA"/>
</dbReference>
<gene>
    <name evidence="2" type="ORF">J5N97_024394</name>
</gene>
<dbReference type="AlphaFoldDB" id="A0A9D5C6C8"/>
<keyword evidence="1" id="KW-0812">Transmembrane</keyword>
<reference evidence="2" key="1">
    <citation type="submission" date="2021-03" db="EMBL/GenBank/DDBJ databases">
        <authorList>
            <person name="Li Z."/>
            <person name="Yang C."/>
        </authorList>
    </citation>
    <scope>NUCLEOTIDE SEQUENCE</scope>
    <source>
        <strain evidence="2">Dzin_1.0</strain>
        <tissue evidence="2">Leaf</tissue>
    </source>
</reference>
<sequence length="122" mass="13006">MESTGNIEALITTLFTSTAMNCGVTGGGSPNHPMFKFTILCLVAMFSCSLTARKLEVGYQAASRFFHGLTVVFSAIIVAILSGILICGKLHGGSCGCCAYYSMFEGQALFSIFTLLCLTFFN</sequence>
<keyword evidence="3" id="KW-1185">Reference proteome</keyword>
<protein>
    <submittedName>
        <fullName evidence="2">Uncharacterized protein</fullName>
    </submittedName>
</protein>
<keyword evidence="1" id="KW-0472">Membrane</keyword>
<name>A0A9D5C6C8_9LILI</name>
<feature type="transmembrane region" description="Helical" evidence="1">
    <location>
        <begin position="99"/>
        <end position="121"/>
    </location>
</feature>
<keyword evidence="1" id="KW-1133">Transmembrane helix</keyword>
<organism evidence="2 3">
    <name type="scientific">Dioscorea zingiberensis</name>
    <dbReference type="NCBI Taxonomy" id="325984"/>
    <lineage>
        <taxon>Eukaryota</taxon>
        <taxon>Viridiplantae</taxon>
        <taxon>Streptophyta</taxon>
        <taxon>Embryophyta</taxon>
        <taxon>Tracheophyta</taxon>
        <taxon>Spermatophyta</taxon>
        <taxon>Magnoliopsida</taxon>
        <taxon>Liliopsida</taxon>
        <taxon>Dioscoreales</taxon>
        <taxon>Dioscoreaceae</taxon>
        <taxon>Dioscorea</taxon>
    </lineage>
</organism>